<dbReference type="PANTHER" id="PTHR12110:SF41">
    <property type="entry name" value="INOSOSE DEHYDRATASE"/>
    <property type="match status" value="1"/>
</dbReference>
<sequence length="301" mass="33047">MEGIKVANAPCSWGALEFELGAAAPDHLQVLREIGETGYVGTELGDWGFMPTDPIALRDVVSRFQLDLIGAFVPVPLVKEAAHKRGVEDALRVAGLMAQAGYPDAFVVLADDNGTVPERTSQAGRVRADMGLDTAQWDRVADGAMRVARAVKDEYGMRTVFHHHCAGYVETPEELDSLMTLTDPQLLGLCFDTGHYAFGGGEPVAAVKKYGSRIWHMHFKDYDPHIGQLSRTKGWDYFESVKQGVFCELGKGNVDFESVLNTLGMERYRGWVVVEQDVLPGMGTPKTCAHNNRVYLSQLGL</sequence>
<dbReference type="EMBL" id="BMER01000001">
    <property type="protein sequence ID" value="GGG77138.1"/>
    <property type="molecule type" value="Genomic_DNA"/>
</dbReference>
<evidence type="ECO:0000313" key="2">
    <source>
        <dbReference type="EMBL" id="GGG77138.1"/>
    </source>
</evidence>
<proteinExistence type="predicted"/>
<keyword evidence="3" id="KW-1185">Reference proteome</keyword>
<accession>A0A917HEC2</accession>
<feature type="domain" description="Xylose isomerase-like TIM barrel" evidence="1">
    <location>
        <begin position="77"/>
        <end position="276"/>
    </location>
</feature>
<dbReference type="Gene3D" id="3.20.20.150">
    <property type="entry name" value="Divalent-metal-dependent TIM barrel enzymes"/>
    <property type="match status" value="1"/>
</dbReference>
<dbReference type="InterPro" id="IPR036237">
    <property type="entry name" value="Xyl_isomerase-like_sf"/>
</dbReference>
<dbReference type="Pfam" id="PF01261">
    <property type="entry name" value="AP_endonuc_2"/>
    <property type="match status" value="1"/>
</dbReference>
<dbReference type="InterPro" id="IPR013022">
    <property type="entry name" value="Xyl_isomerase-like_TIM-brl"/>
</dbReference>
<gene>
    <name evidence="2" type="ORF">GCM10007415_06280</name>
</gene>
<dbReference type="SUPFAM" id="SSF51658">
    <property type="entry name" value="Xylose isomerase-like"/>
    <property type="match status" value="1"/>
</dbReference>
<dbReference type="Proteomes" id="UP000660862">
    <property type="component" value="Unassembled WGS sequence"/>
</dbReference>
<organism evidence="2 3">
    <name type="scientific">Parapedobacter pyrenivorans</name>
    <dbReference type="NCBI Taxonomy" id="1305674"/>
    <lineage>
        <taxon>Bacteria</taxon>
        <taxon>Pseudomonadati</taxon>
        <taxon>Bacteroidota</taxon>
        <taxon>Sphingobacteriia</taxon>
        <taxon>Sphingobacteriales</taxon>
        <taxon>Sphingobacteriaceae</taxon>
        <taxon>Parapedobacter</taxon>
    </lineage>
</organism>
<reference evidence="2" key="2">
    <citation type="submission" date="2020-09" db="EMBL/GenBank/DDBJ databases">
        <authorList>
            <person name="Sun Q."/>
            <person name="Zhou Y."/>
        </authorList>
    </citation>
    <scope>NUCLEOTIDE SEQUENCE</scope>
    <source>
        <strain evidence="2">CGMCC 1.12195</strain>
    </source>
</reference>
<evidence type="ECO:0000313" key="3">
    <source>
        <dbReference type="Proteomes" id="UP000660862"/>
    </source>
</evidence>
<reference evidence="2" key="1">
    <citation type="journal article" date="2014" name="Int. J. Syst. Evol. Microbiol.">
        <title>Complete genome sequence of Corynebacterium casei LMG S-19264T (=DSM 44701T), isolated from a smear-ripened cheese.</title>
        <authorList>
            <consortium name="US DOE Joint Genome Institute (JGI-PGF)"/>
            <person name="Walter F."/>
            <person name="Albersmeier A."/>
            <person name="Kalinowski J."/>
            <person name="Ruckert C."/>
        </authorList>
    </citation>
    <scope>NUCLEOTIDE SEQUENCE</scope>
    <source>
        <strain evidence="2">CGMCC 1.12195</strain>
    </source>
</reference>
<evidence type="ECO:0000259" key="1">
    <source>
        <dbReference type="Pfam" id="PF01261"/>
    </source>
</evidence>
<comment type="caution">
    <text evidence="2">The sequence shown here is derived from an EMBL/GenBank/DDBJ whole genome shotgun (WGS) entry which is preliminary data.</text>
</comment>
<dbReference type="AlphaFoldDB" id="A0A917HEC2"/>
<protein>
    <submittedName>
        <fullName evidence="2">Myo-inosose-2 dehydratase</fullName>
    </submittedName>
</protein>
<dbReference type="RefSeq" id="WP_188504468.1">
    <property type="nucleotide sequence ID" value="NZ_BMER01000001.1"/>
</dbReference>
<dbReference type="InterPro" id="IPR050312">
    <property type="entry name" value="IolE/XylAMocC-like"/>
</dbReference>
<dbReference type="PANTHER" id="PTHR12110">
    <property type="entry name" value="HYDROXYPYRUVATE ISOMERASE"/>
    <property type="match status" value="1"/>
</dbReference>
<name>A0A917HEC2_9SPHI</name>